<accession>A0ABQ4RUV6</accession>
<dbReference type="EMBL" id="BPQP01000027">
    <property type="protein sequence ID" value="GJD94613.1"/>
    <property type="molecule type" value="Genomic_DNA"/>
</dbReference>
<keyword evidence="1" id="KW-1133">Transmembrane helix</keyword>
<dbReference type="NCBIfam" id="TIGR03054">
    <property type="entry name" value="photo_alph_chp1"/>
    <property type="match status" value="1"/>
</dbReference>
<gene>
    <name evidence="2" type="ORF">OCOJLMKI_1816</name>
</gene>
<proteinExistence type="predicted"/>
<name>A0ABQ4RUV6_9HYPH</name>
<reference evidence="2" key="1">
    <citation type="journal article" date="2021" name="Front. Microbiol.">
        <title>Comprehensive Comparative Genomics and Phenotyping of Methylobacterium Species.</title>
        <authorList>
            <person name="Alessa O."/>
            <person name="Ogura Y."/>
            <person name="Fujitani Y."/>
            <person name="Takami H."/>
            <person name="Hayashi T."/>
            <person name="Sahin N."/>
            <person name="Tani A."/>
        </authorList>
    </citation>
    <scope>NUCLEOTIDE SEQUENCE</scope>
    <source>
        <strain evidence="2">DSM 19015</strain>
    </source>
</reference>
<keyword evidence="1" id="KW-0812">Transmembrane</keyword>
<evidence type="ECO:0000313" key="3">
    <source>
        <dbReference type="Proteomes" id="UP001055125"/>
    </source>
</evidence>
<feature type="transmembrane region" description="Helical" evidence="1">
    <location>
        <begin position="12"/>
        <end position="32"/>
    </location>
</feature>
<evidence type="ECO:0000256" key="1">
    <source>
        <dbReference type="SAM" id="Phobius"/>
    </source>
</evidence>
<sequence length="152" mass="16018">MRSDGLDRKIPGFLVIGAGALIGFTMLVVALGRTGGVAVPEAQPAQARQSVALRVDDQADGSITLRDAGSDHLIATVMPGQDGFVRATLRAFAQARLREGLTREQPFRLTRFEDGSLELGDDATGRRVNLGAFGPTNLQAFARIMPGTGAAQ</sequence>
<evidence type="ECO:0008006" key="4">
    <source>
        <dbReference type="Google" id="ProtNLM"/>
    </source>
</evidence>
<evidence type="ECO:0000313" key="2">
    <source>
        <dbReference type="EMBL" id="GJD94613.1"/>
    </source>
</evidence>
<protein>
    <recommendedName>
        <fullName evidence="4">Photosynthetic complex assembly protein</fullName>
    </recommendedName>
</protein>
<keyword evidence="3" id="KW-1185">Reference proteome</keyword>
<comment type="caution">
    <text evidence="2">The sequence shown here is derived from an EMBL/GenBank/DDBJ whole genome shotgun (WGS) entry which is preliminary data.</text>
</comment>
<dbReference type="Proteomes" id="UP001055125">
    <property type="component" value="Unassembled WGS sequence"/>
</dbReference>
<organism evidence="2 3">
    <name type="scientific">Methylobacterium iners</name>
    <dbReference type="NCBI Taxonomy" id="418707"/>
    <lineage>
        <taxon>Bacteria</taxon>
        <taxon>Pseudomonadati</taxon>
        <taxon>Pseudomonadota</taxon>
        <taxon>Alphaproteobacteria</taxon>
        <taxon>Hyphomicrobiales</taxon>
        <taxon>Methylobacteriaceae</taxon>
        <taxon>Methylobacterium</taxon>
    </lineage>
</organism>
<dbReference type="RefSeq" id="WP_373874764.1">
    <property type="nucleotide sequence ID" value="NZ_BPQP01000027.1"/>
</dbReference>
<reference evidence="2" key="2">
    <citation type="submission" date="2021-08" db="EMBL/GenBank/DDBJ databases">
        <authorList>
            <person name="Tani A."/>
            <person name="Ola A."/>
            <person name="Ogura Y."/>
            <person name="Katsura K."/>
            <person name="Hayashi T."/>
        </authorList>
    </citation>
    <scope>NUCLEOTIDE SEQUENCE</scope>
    <source>
        <strain evidence="2">DSM 19015</strain>
    </source>
</reference>
<keyword evidence="1" id="KW-0472">Membrane</keyword>
<dbReference type="InterPro" id="IPR017495">
    <property type="entry name" value="PuhC"/>
</dbReference>